<reference evidence="8 9" key="1">
    <citation type="submission" date="2020-05" db="EMBL/GenBank/DDBJ databases">
        <title>Genome Sequencing of Type Strains.</title>
        <authorList>
            <person name="Lemaire J.F."/>
            <person name="Inderbitzin P."/>
            <person name="Gregorio O.A."/>
            <person name="Collins S.B."/>
            <person name="Wespe N."/>
            <person name="Knight-Connoni V."/>
        </authorList>
    </citation>
    <scope>NUCLEOTIDE SEQUENCE [LARGE SCALE GENOMIC DNA]</scope>
    <source>
        <strain evidence="8 9">DSM 100049</strain>
    </source>
</reference>
<feature type="transmembrane region" description="Helical" evidence="7">
    <location>
        <begin position="165"/>
        <end position="183"/>
    </location>
</feature>
<gene>
    <name evidence="8" type="ORF">HP438_17730</name>
</gene>
<keyword evidence="6 7" id="KW-0472">Membrane</keyword>
<evidence type="ECO:0000256" key="5">
    <source>
        <dbReference type="ARBA" id="ARBA00022989"/>
    </source>
</evidence>
<comment type="similarity">
    <text evidence="2">Belongs to the polysaccharide synthase family.</text>
</comment>
<feature type="transmembrane region" description="Helical" evidence="7">
    <location>
        <begin position="276"/>
        <end position="297"/>
    </location>
</feature>
<feature type="transmembrane region" description="Helical" evidence="7">
    <location>
        <begin position="34"/>
        <end position="53"/>
    </location>
</feature>
<evidence type="ECO:0000256" key="4">
    <source>
        <dbReference type="ARBA" id="ARBA00022692"/>
    </source>
</evidence>
<evidence type="ECO:0000256" key="2">
    <source>
        <dbReference type="ARBA" id="ARBA00007430"/>
    </source>
</evidence>
<evidence type="ECO:0000313" key="8">
    <source>
        <dbReference type="EMBL" id="NUU48812.1"/>
    </source>
</evidence>
<accession>A0A7Y6B977</accession>
<proteinExistence type="inferred from homology"/>
<feature type="transmembrane region" description="Helical" evidence="7">
    <location>
        <begin position="376"/>
        <end position="393"/>
    </location>
</feature>
<keyword evidence="5 7" id="KW-1133">Transmembrane helix</keyword>
<feature type="transmembrane region" description="Helical" evidence="7">
    <location>
        <begin position="430"/>
        <end position="451"/>
    </location>
</feature>
<feature type="transmembrane region" description="Helical" evidence="7">
    <location>
        <begin position="105"/>
        <end position="127"/>
    </location>
</feature>
<dbReference type="Proteomes" id="UP000536441">
    <property type="component" value="Unassembled WGS sequence"/>
</dbReference>
<keyword evidence="9" id="KW-1185">Reference proteome</keyword>
<feature type="transmembrane region" description="Helical" evidence="7">
    <location>
        <begin position="405"/>
        <end position="424"/>
    </location>
</feature>
<feature type="transmembrane region" description="Helical" evidence="7">
    <location>
        <begin position="350"/>
        <end position="370"/>
    </location>
</feature>
<feature type="transmembrane region" description="Helical" evidence="7">
    <location>
        <begin position="317"/>
        <end position="338"/>
    </location>
</feature>
<comment type="subcellular location">
    <subcellularLocation>
        <location evidence="1">Cell membrane</location>
        <topology evidence="1">Multi-pass membrane protein</topology>
    </subcellularLocation>
</comment>
<feature type="transmembrane region" description="Helical" evidence="7">
    <location>
        <begin position="74"/>
        <end position="99"/>
    </location>
</feature>
<dbReference type="PANTHER" id="PTHR30250:SF10">
    <property type="entry name" value="LIPOPOLYSACCHARIDE BIOSYNTHESIS PROTEIN WZXC"/>
    <property type="match status" value="1"/>
</dbReference>
<name>A0A7Y6B977_9SPHN</name>
<evidence type="ECO:0000313" key="9">
    <source>
        <dbReference type="Proteomes" id="UP000536441"/>
    </source>
</evidence>
<comment type="caution">
    <text evidence="8">The sequence shown here is derived from an EMBL/GenBank/DDBJ whole genome shotgun (WGS) entry which is preliminary data.</text>
</comment>
<evidence type="ECO:0000256" key="3">
    <source>
        <dbReference type="ARBA" id="ARBA00022475"/>
    </source>
</evidence>
<evidence type="ECO:0000256" key="7">
    <source>
        <dbReference type="SAM" id="Phobius"/>
    </source>
</evidence>
<dbReference type="CDD" id="cd13127">
    <property type="entry name" value="MATE_tuaB_like"/>
    <property type="match status" value="1"/>
</dbReference>
<sequence length="480" mass="51496">MGGAITTLIAQLFRVGSSVGAIIVASRILSPTDYGIYAMAAPVTGFAMLFQNIGFDHAVVQSDEVSEVQLSSLFWLNIALCLGLAVLLVAVGPLVGMFYGSAQAGVLVAVSGLLILATAPNPLYSALLNRQMRFHAQSVVDIISSITMFVATVIAALLIRSYWALLIGAIAATLVNTVSFMVIERWRPRFTFQWGSIAPMVGFGGGVSVYGFALFVTRNIDKVLLARVWGPATLGLYDRAFKLMLSPLQNFSTPLSRTLLPVLARTRTEPERYRRAYLMFMQGIVTGAVPAIMAASVGSDAAVRLLLGDAWQATGPIFGWLSATAAMLLINESAPWLFMSTNRSRLMMHWGLFASATVVIGFMIGLPWGAIGMAKAYFFGEALRTPILFWLAARGTPIRMSDIARLHLITVAAAAATAGVQLLLPTGLPPVPHLAVLVIAAYAVALPVQFLSSPGREGLAMLWTWAGKAVPRRPLRRGRA</sequence>
<protein>
    <submittedName>
        <fullName evidence="8">Lipopolysaccharide biosynthesis protein</fullName>
    </submittedName>
</protein>
<dbReference type="AlphaFoldDB" id="A0A7Y6B977"/>
<feature type="transmembrane region" description="Helical" evidence="7">
    <location>
        <begin position="139"/>
        <end position="159"/>
    </location>
</feature>
<keyword evidence="3" id="KW-1003">Cell membrane</keyword>
<dbReference type="GO" id="GO:0005886">
    <property type="term" value="C:plasma membrane"/>
    <property type="evidence" value="ECO:0007669"/>
    <property type="project" value="UniProtKB-SubCell"/>
</dbReference>
<dbReference type="EMBL" id="JABMCH010000071">
    <property type="protein sequence ID" value="NUU48812.1"/>
    <property type="molecule type" value="Genomic_DNA"/>
</dbReference>
<keyword evidence="4 7" id="KW-0812">Transmembrane</keyword>
<evidence type="ECO:0000256" key="6">
    <source>
        <dbReference type="ARBA" id="ARBA00023136"/>
    </source>
</evidence>
<dbReference type="InterPro" id="IPR050833">
    <property type="entry name" value="Poly_Biosynth_Transport"/>
</dbReference>
<evidence type="ECO:0000256" key="1">
    <source>
        <dbReference type="ARBA" id="ARBA00004651"/>
    </source>
</evidence>
<dbReference type="PANTHER" id="PTHR30250">
    <property type="entry name" value="PST FAMILY PREDICTED COLANIC ACID TRANSPORTER"/>
    <property type="match status" value="1"/>
</dbReference>
<organism evidence="8 9">
    <name type="scientific">Sphingomonas zeae</name>
    <dbReference type="NCBI Taxonomy" id="1646122"/>
    <lineage>
        <taxon>Bacteria</taxon>
        <taxon>Pseudomonadati</taxon>
        <taxon>Pseudomonadota</taxon>
        <taxon>Alphaproteobacteria</taxon>
        <taxon>Sphingomonadales</taxon>
        <taxon>Sphingomonadaceae</taxon>
        <taxon>Sphingomonas</taxon>
    </lineage>
</organism>
<dbReference type="Pfam" id="PF13440">
    <property type="entry name" value="Polysacc_synt_3"/>
    <property type="match status" value="1"/>
</dbReference>